<dbReference type="Proteomes" id="UP000316852">
    <property type="component" value="Unassembled WGS sequence"/>
</dbReference>
<keyword evidence="9 17" id="KW-0862">Zinc</keyword>
<comment type="function">
    <text evidence="17">The UvrABC repair system catalyzes the recognition and processing of DNA lesions. UvrA is an ATPase and a DNA-binding protein. A damage recognition complex composed of 2 UvrA and 2 UvrB subunits scans DNA for abnormalities. When the presence of a lesion has been verified by UvrB, the UvrA molecules dissociate.</text>
</comment>
<keyword evidence="17" id="KW-0742">SOS response</keyword>
<accession>A0A538T850</accession>
<dbReference type="GO" id="GO:0009380">
    <property type="term" value="C:excinuclease repair complex"/>
    <property type="evidence" value="ECO:0007669"/>
    <property type="project" value="InterPro"/>
</dbReference>
<dbReference type="InterPro" id="IPR041552">
    <property type="entry name" value="UvrA_DNA-bd"/>
</dbReference>
<feature type="zinc finger region" description="C4-type" evidence="17">
    <location>
        <begin position="250"/>
        <end position="277"/>
    </location>
</feature>
<dbReference type="GO" id="GO:0016887">
    <property type="term" value="F:ATP hydrolysis activity"/>
    <property type="evidence" value="ECO:0007669"/>
    <property type="project" value="InterPro"/>
</dbReference>
<dbReference type="InterPro" id="IPR003439">
    <property type="entry name" value="ABC_transporter-like_ATP-bd"/>
</dbReference>
<dbReference type="EMBL" id="VBOW01000019">
    <property type="protein sequence ID" value="TMQ59823.1"/>
    <property type="molecule type" value="Genomic_DNA"/>
</dbReference>
<evidence type="ECO:0000256" key="16">
    <source>
        <dbReference type="ARBA" id="ARBA00042156"/>
    </source>
</evidence>
<dbReference type="AlphaFoldDB" id="A0A538T850"/>
<dbReference type="InterPro" id="IPR013815">
    <property type="entry name" value="ATP_grasp_subdomain_1"/>
</dbReference>
<sequence>MDLIRIRGAREHNLKNLSLDIPRNALVVLTGVSGSGKSSLAFDTLYAEGQRRYVESLSAYARQFLGQMEKPDVDQIEGLSPAISIEQRTAGQNPRSTVATVTEIYDYLRLLFARAGVQHCLSCGRPIRGQTVQEMVDQILATHAGDRVQVLAPVVRGRKGEYRKELAQYRKLGFVRARVDGAWHELEEEIPLDKKRKHTIEILVDRLTAEPGRRSRIHESIETATKLASGLVLVLPSKGEETVLSSAAACPTCGRSYEPPEPRSFSFNSPYGACKTCDGLGTTFEIDPDLVVPDRTKSLREGAVVVWGDAEGTWIKGTIQAFAKRMKISMDTPFGKLPAAAQKALLYGLGDEKLQYKFKLRSGTVWSHKGRFRGVIPELMRRYRETSSDQVRAHIEESMSKKPCPACGGARLKPESLAVRVADRSIADWTRMSVARSLGFLDGLTLGSREKVIAAPIVKELRQRLEFLENVGVGYLTLDRAAATLAGGEAQRIRLATQIGSRLTGVLYILDEPSVGLHPRDNRKLLRTLLALRDLGNSVLVVEHDRETMEAADHIVDLGPGAGRRGGYLVAQGTIEDIREAPDSLTGQYLSGEREVEIPETRRPGTSESIVVVGARENNLKNVRVKFPLGTLVCVTGVSGSGKSTLVQDILYRALARHFYQAKDAPGAHERIEGLRHIDKVVAIDQSPIGRTPRSNPATYTGVFSFIRDLFAELPEAKVRGYKPGRFSFNVKGGRCEACAGEGLVRIEMHFLPDVYVTCDVCRGKRYNRETLEVTFKGKSIADVLELTVDDALEFLTAIPPVRRKLETLSGVGLGYIHLGQPATTLSGGEAQRVKLATELSRVETGRTLYLLDEPTTGLHFEDVRALLHVLNRLVDKGNTVIVIEHNLDVIQSADWIVDLGPEGGDGGGRVVAEGTPERVASVPGSHTGEALGALFQARGSKGRAREAVV</sequence>
<keyword evidence="11 17" id="KW-0267">Excision nuclease</keyword>
<dbReference type="NCBIfam" id="NF001503">
    <property type="entry name" value="PRK00349.1"/>
    <property type="match status" value="1"/>
</dbReference>
<comment type="subunit">
    <text evidence="17">Forms a heterotetramer with UvrB during the search for lesions.</text>
</comment>
<dbReference type="FunFam" id="3.40.50.300:FF:000028">
    <property type="entry name" value="UvrABC system protein A"/>
    <property type="match status" value="1"/>
</dbReference>
<dbReference type="GO" id="GO:0009432">
    <property type="term" value="P:SOS response"/>
    <property type="evidence" value="ECO:0007669"/>
    <property type="project" value="UniProtKB-UniRule"/>
</dbReference>
<gene>
    <name evidence="17 19" type="primary">uvrA</name>
    <name evidence="19" type="ORF">E6K76_03720</name>
</gene>
<dbReference type="GO" id="GO:0005524">
    <property type="term" value="F:ATP binding"/>
    <property type="evidence" value="ECO:0007669"/>
    <property type="project" value="UniProtKB-UniRule"/>
</dbReference>
<dbReference type="PROSITE" id="PS50893">
    <property type="entry name" value="ABC_TRANSPORTER_2"/>
    <property type="match status" value="2"/>
</dbReference>
<evidence type="ECO:0000256" key="13">
    <source>
        <dbReference type="ARBA" id="ARBA00023204"/>
    </source>
</evidence>
<comment type="caution">
    <text evidence="19">The sequence shown here is derived from an EMBL/GenBank/DDBJ whole genome shotgun (WGS) entry which is preliminary data.</text>
</comment>
<feature type="zinc finger region" description="C4-type" evidence="17">
    <location>
        <begin position="736"/>
        <end position="762"/>
    </location>
</feature>
<dbReference type="HAMAP" id="MF_00205">
    <property type="entry name" value="UvrA"/>
    <property type="match status" value="1"/>
</dbReference>
<feature type="domain" description="ABC transporter" evidence="18">
    <location>
        <begin position="605"/>
        <end position="933"/>
    </location>
</feature>
<dbReference type="SUPFAM" id="SSF52540">
    <property type="entry name" value="P-loop containing nucleoside triphosphate hydrolases"/>
    <property type="match status" value="2"/>
</dbReference>
<name>A0A538T850_UNCEI</name>
<keyword evidence="13 17" id="KW-0234">DNA repair</keyword>
<dbReference type="Gene3D" id="3.40.50.300">
    <property type="entry name" value="P-loop containing nucleotide triphosphate hydrolases"/>
    <property type="match status" value="2"/>
</dbReference>
<dbReference type="Pfam" id="PF17755">
    <property type="entry name" value="UvrA_DNA-bind"/>
    <property type="match status" value="1"/>
</dbReference>
<dbReference type="NCBIfam" id="TIGR00630">
    <property type="entry name" value="uvra"/>
    <property type="match status" value="1"/>
</dbReference>
<keyword evidence="3 17" id="KW-0479">Metal-binding</keyword>
<evidence type="ECO:0000256" key="1">
    <source>
        <dbReference type="ARBA" id="ARBA00004496"/>
    </source>
</evidence>
<dbReference type="GO" id="GO:0006289">
    <property type="term" value="P:nucleotide-excision repair"/>
    <property type="evidence" value="ECO:0007669"/>
    <property type="project" value="UniProtKB-UniRule"/>
</dbReference>
<comment type="similarity">
    <text evidence="14 17">Belongs to the ABC transporter superfamily. UvrA family.</text>
</comment>
<dbReference type="PANTHER" id="PTHR43152:SF3">
    <property type="entry name" value="UVRABC SYSTEM PROTEIN A"/>
    <property type="match status" value="1"/>
</dbReference>
<evidence type="ECO:0000256" key="12">
    <source>
        <dbReference type="ARBA" id="ARBA00023125"/>
    </source>
</evidence>
<dbReference type="InterPro" id="IPR027417">
    <property type="entry name" value="P-loop_NTPase"/>
</dbReference>
<evidence type="ECO:0000256" key="7">
    <source>
        <dbReference type="ARBA" id="ARBA00022769"/>
    </source>
</evidence>
<evidence type="ECO:0000256" key="4">
    <source>
        <dbReference type="ARBA" id="ARBA00022737"/>
    </source>
</evidence>
<feature type="binding site" evidence="17">
    <location>
        <begin position="637"/>
        <end position="644"/>
    </location>
    <ligand>
        <name>ATP</name>
        <dbReference type="ChEBI" id="CHEBI:30616"/>
    </ligand>
</feature>
<evidence type="ECO:0000313" key="19">
    <source>
        <dbReference type="EMBL" id="TMQ59823.1"/>
    </source>
</evidence>
<dbReference type="InterPro" id="IPR017871">
    <property type="entry name" value="ABC_transporter-like_CS"/>
</dbReference>
<evidence type="ECO:0000256" key="15">
    <source>
        <dbReference type="ARBA" id="ARBA00039316"/>
    </source>
</evidence>
<evidence type="ECO:0000256" key="8">
    <source>
        <dbReference type="ARBA" id="ARBA00022771"/>
    </source>
</evidence>
<feature type="domain" description="ABC transporter" evidence="18">
    <location>
        <begin position="360"/>
        <end position="585"/>
    </location>
</feature>
<reference evidence="19 20" key="1">
    <citation type="journal article" date="2019" name="Nat. Microbiol.">
        <title>Mediterranean grassland soil C-N compound turnover is dependent on rainfall and depth, and is mediated by genomically divergent microorganisms.</title>
        <authorList>
            <person name="Diamond S."/>
            <person name="Andeer P.F."/>
            <person name="Li Z."/>
            <person name="Crits-Christoph A."/>
            <person name="Burstein D."/>
            <person name="Anantharaman K."/>
            <person name="Lane K.R."/>
            <person name="Thomas B.C."/>
            <person name="Pan C."/>
            <person name="Northen T.R."/>
            <person name="Banfield J.F."/>
        </authorList>
    </citation>
    <scope>NUCLEOTIDE SEQUENCE [LARGE SCALE GENOMIC DNA]</scope>
    <source>
        <strain evidence="19">WS_6</strain>
    </source>
</reference>
<dbReference type="CDD" id="cd03271">
    <property type="entry name" value="ABC_UvrA_II"/>
    <property type="match status" value="1"/>
</dbReference>
<feature type="binding site" evidence="17">
    <location>
        <begin position="31"/>
        <end position="38"/>
    </location>
    <ligand>
        <name>ATP</name>
        <dbReference type="ChEBI" id="CHEBI:30616"/>
    </ligand>
</feature>
<keyword evidence="19" id="KW-0378">Hydrolase</keyword>
<keyword evidence="10 17" id="KW-0067">ATP-binding</keyword>
<keyword evidence="7 17" id="KW-0228">DNA excision</keyword>
<organism evidence="19 20">
    <name type="scientific">Eiseniibacteriota bacterium</name>
    <dbReference type="NCBI Taxonomy" id="2212470"/>
    <lineage>
        <taxon>Bacteria</taxon>
        <taxon>Candidatus Eiseniibacteriota</taxon>
    </lineage>
</organism>
<keyword evidence="2 17" id="KW-0963">Cytoplasm</keyword>
<evidence type="ECO:0000256" key="11">
    <source>
        <dbReference type="ARBA" id="ARBA00022881"/>
    </source>
</evidence>
<evidence type="ECO:0000256" key="17">
    <source>
        <dbReference type="HAMAP-Rule" id="MF_00205"/>
    </source>
</evidence>
<dbReference type="CDD" id="cd03270">
    <property type="entry name" value="ABC_UvrA_I"/>
    <property type="match status" value="1"/>
</dbReference>
<dbReference type="GO" id="GO:0003677">
    <property type="term" value="F:DNA binding"/>
    <property type="evidence" value="ECO:0007669"/>
    <property type="project" value="UniProtKB-UniRule"/>
</dbReference>
<dbReference type="Gene3D" id="1.10.8.280">
    <property type="entry name" value="ABC transporter ATPase domain-like"/>
    <property type="match status" value="1"/>
</dbReference>
<comment type="subcellular location">
    <subcellularLocation>
        <location evidence="1 17">Cytoplasm</location>
    </subcellularLocation>
</comment>
<dbReference type="Pfam" id="PF17760">
    <property type="entry name" value="UvrA_inter"/>
    <property type="match status" value="1"/>
</dbReference>
<keyword evidence="5 17" id="KW-0547">Nucleotide-binding</keyword>
<dbReference type="InterPro" id="IPR004602">
    <property type="entry name" value="UvrA"/>
</dbReference>
<evidence type="ECO:0000256" key="3">
    <source>
        <dbReference type="ARBA" id="ARBA00022723"/>
    </source>
</evidence>
<evidence type="ECO:0000256" key="10">
    <source>
        <dbReference type="ARBA" id="ARBA00022840"/>
    </source>
</evidence>
<dbReference type="Gene3D" id="3.30.1490.20">
    <property type="entry name" value="ATP-grasp fold, A domain"/>
    <property type="match status" value="1"/>
</dbReference>
<dbReference type="PROSITE" id="PS00211">
    <property type="entry name" value="ABC_TRANSPORTER_1"/>
    <property type="match status" value="2"/>
</dbReference>
<evidence type="ECO:0000313" key="20">
    <source>
        <dbReference type="Proteomes" id="UP000316852"/>
    </source>
</evidence>
<keyword evidence="12 17" id="KW-0238">DNA-binding</keyword>
<dbReference type="InterPro" id="IPR041102">
    <property type="entry name" value="UvrA_inter"/>
</dbReference>
<protein>
    <recommendedName>
        <fullName evidence="15 17">UvrABC system protein A</fullName>
        <shortName evidence="17">UvrA protein</shortName>
    </recommendedName>
    <alternativeName>
        <fullName evidence="16 17">Excinuclease ABC subunit A</fullName>
    </alternativeName>
</protein>
<evidence type="ECO:0000259" key="18">
    <source>
        <dbReference type="PROSITE" id="PS50893"/>
    </source>
</evidence>
<evidence type="ECO:0000256" key="6">
    <source>
        <dbReference type="ARBA" id="ARBA00022763"/>
    </source>
</evidence>
<evidence type="ECO:0000256" key="5">
    <source>
        <dbReference type="ARBA" id="ARBA00022741"/>
    </source>
</evidence>
<dbReference type="GO" id="GO:0005737">
    <property type="term" value="C:cytoplasm"/>
    <property type="evidence" value="ECO:0007669"/>
    <property type="project" value="UniProtKB-SubCell"/>
</dbReference>
<dbReference type="FunFam" id="1.20.1580.10:FF:000002">
    <property type="entry name" value="UvrABC system protein A"/>
    <property type="match status" value="1"/>
</dbReference>
<keyword evidence="8 17" id="KW-0863">Zinc-finger</keyword>
<evidence type="ECO:0000256" key="14">
    <source>
        <dbReference type="ARBA" id="ARBA00038000"/>
    </source>
</evidence>
<evidence type="ECO:0000256" key="2">
    <source>
        <dbReference type="ARBA" id="ARBA00022490"/>
    </source>
</evidence>
<evidence type="ECO:0000256" key="9">
    <source>
        <dbReference type="ARBA" id="ARBA00022833"/>
    </source>
</evidence>
<dbReference type="PANTHER" id="PTHR43152">
    <property type="entry name" value="UVRABC SYSTEM PROTEIN A"/>
    <property type="match status" value="1"/>
</dbReference>
<keyword evidence="4 17" id="KW-0677">Repeat</keyword>
<proteinExistence type="inferred from homology"/>
<keyword evidence="6 17" id="KW-0227">DNA damage</keyword>
<dbReference type="Gene3D" id="1.20.1580.10">
    <property type="entry name" value="ABC transporter ATPase like domain"/>
    <property type="match status" value="2"/>
</dbReference>
<dbReference type="GO" id="GO:0008270">
    <property type="term" value="F:zinc ion binding"/>
    <property type="evidence" value="ECO:0007669"/>
    <property type="project" value="UniProtKB-UniRule"/>
</dbReference>
<dbReference type="GO" id="GO:0009381">
    <property type="term" value="F:excinuclease ABC activity"/>
    <property type="evidence" value="ECO:0007669"/>
    <property type="project" value="UniProtKB-UniRule"/>
</dbReference>